<name>A0ABD0PQR6_CIRMR</name>
<sequence>MHQLPLAVCLLSLFTVLTVESSKKGRNFTIHSSQLSCSLPGPQGPPGIPGAAGPSGNVGKMGMPGVDGLDGKDGDRGEKGEK</sequence>
<keyword evidence="2" id="KW-0732">Signal</keyword>
<feature type="chain" id="PRO_5044750667" evidence="2">
    <location>
        <begin position="22"/>
        <end position="82"/>
    </location>
</feature>
<accession>A0ABD0PQR6</accession>
<feature type="non-terminal residue" evidence="3">
    <location>
        <position position="82"/>
    </location>
</feature>
<keyword evidence="4" id="KW-1185">Reference proteome</keyword>
<dbReference type="Proteomes" id="UP001529510">
    <property type="component" value="Unassembled WGS sequence"/>
</dbReference>
<evidence type="ECO:0000313" key="4">
    <source>
        <dbReference type="Proteomes" id="UP001529510"/>
    </source>
</evidence>
<gene>
    <name evidence="3" type="ORF">M9458_028411</name>
</gene>
<proteinExistence type="predicted"/>
<protein>
    <submittedName>
        <fullName evidence="3">Uncharacterized protein</fullName>
    </submittedName>
</protein>
<comment type="caution">
    <text evidence="3">The sequence shown here is derived from an EMBL/GenBank/DDBJ whole genome shotgun (WGS) entry which is preliminary data.</text>
</comment>
<dbReference type="EMBL" id="JAMKFB020000014">
    <property type="protein sequence ID" value="KAL0176081.1"/>
    <property type="molecule type" value="Genomic_DNA"/>
</dbReference>
<evidence type="ECO:0000256" key="2">
    <source>
        <dbReference type="SAM" id="SignalP"/>
    </source>
</evidence>
<feature type="signal peptide" evidence="2">
    <location>
        <begin position="1"/>
        <end position="21"/>
    </location>
</feature>
<feature type="compositionally biased region" description="Basic and acidic residues" evidence="1">
    <location>
        <begin position="69"/>
        <end position="82"/>
    </location>
</feature>
<reference evidence="3 4" key="1">
    <citation type="submission" date="2024-05" db="EMBL/GenBank/DDBJ databases">
        <title>Genome sequencing and assembly of Indian major carp, Cirrhinus mrigala (Hamilton, 1822).</title>
        <authorList>
            <person name="Mohindra V."/>
            <person name="Chowdhury L.M."/>
            <person name="Lal K."/>
            <person name="Jena J.K."/>
        </authorList>
    </citation>
    <scope>NUCLEOTIDE SEQUENCE [LARGE SCALE GENOMIC DNA]</scope>
    <source>
        <strain evidence="3">CM1030</strain>
        <tissue evidence="3">Blood</tissue>
    </source>
</reference>
<dbReference type="Pfam" id="PF01391">
    <property type="entry name" value="Collagen"/>
    <property type="match status" value="1"/>
</dbReference>
<dbReference type="InterPro" id="IPR008160">
    <property type="entry name" value="Collagen"/>
</dbReference>
<organism evidence="3 4">
    <name type="scientific">Cirrhinus mrigala</name>
    <name type="common">Mrigala</name>
    <dbReference type="NCBI Taxonomy" id="683832"/>
    <lineage>
        <taxon>Eukaryota</taxon>
        <taxon>Metazoa</taxon>
        <taxon>Chordata</taxon>
        <taxon>Craniata</taxon>
        <taxon>Vertebrata</taxon>
        <taxon>Euteleostomi</taxon>
        <taxon>Actinopterygii</taxon>
        <taxon>Neopterygii</taxon>
        <taxon>Teleostei</taxon>
        <taxon>Ostariophysi</taxon>
        <taxon>Cypriniformes</taxon>
        <taxon>Cyprinidae</taxon>
        <taxon>Labeoninae</taxon>
        <taxon>Labeonini</taxon>
        <taxon>Cirrhinus</taxon>
    </lineage>
</organism>
<evidence type="ECO:0000256" key="1">
    <source>
        <dbReference type="SAM" id="MobiDB-lite"/>
    </source>
</evidence>
<feature type="region of interest" description="Disordered" evidence="1">
    <location>
        <begin position="39"/>
        <end position="82"/>
    </location>
</feature>
<evidence type="ECO:0000313" key="3">
    <source>
        <dbReference type="EMBL" id="KAL0176081.1"/>
    </source>
</evidence>
<dbReference type="AlphaFoldDB" id="A0ABD0PQR6"/>